<reference evidence="1" key="1">
    <citation type="submission" date="2021-05" db="EMBL/GenBank/DDBJ databases">
        <authorList>
            <person name="Alioto T."/>
            <person name="Alioto T."/>
            <person name="Gomez Garrido J."/>
        </authorList>
    </citation>
    <scope>NUCLEOTIDE SEQUENCE</scope>
</reference>
<name>A0A8D8ZD77_9HEMI</name>
<dbReference type="AlphaFoldDB" id="A0A8D8ZD77"/>
<organism evidence="1">
    <name type="scientific">Cacopsylla melanoneura</name>
    <dbReference type="NCBI Taxonomy" id="428564"/>
    <lineage>
        <taxon>Eukaryota</taxon>
        <taxon>Metazoa</taxon>
        <taxon>Ecdysozoa</taxon>
        <taxon>Arthropoda</taxon>
        <taxon>Hexapoda</taxon>
        <taxon>Insecta</taxon>
        <taxon>Pterygota</taxon>
        <taxon>Neoptera</taxon>
        <taxon>Paraneoptera</taxon>
        <taxon>Hemiptera</taxon>
        <taxon>Sternorrhyncha</taxon>
        <taxon>Psylloidea</taxon>
        <taxon>Psyllidae</taxon>
        <taxon>Psyllinae</taxon>
        <taxon>Cacopsylla</taxon>
    </lineage>
</organism>
<sequence>MNTQTINSTSYNHTGSNSNGLRKVPVTIRSLDNNNLLSPCIQDTNIKEILVYTGKICIDMSDANVSKILCFQDQSSTSTRNTKSCYTGIMFMLHRDNENNNKNKYIETRMKLLYKFTRKLLFWN</sequence>
<dbReference type="EMBL" id="HBUF01457091">
    <property type="protein sequence ID" value="CAG6743962.1"/>
    <property type="molecule type" value="Transcribed_RNA"/>
</dbReference>
<protein>
    <submittedName>
        <fullName evidence="1">Uncharacterized protein</fullName>
    </submittedName>
</protein>
<accession>A0A8D8ZD77</accession>
<proteinExistence type="predicted"/>
<evidence type="ECO:0000313" key="1">
    <source>
        <dbReference type="EMBL" id="CAG6743962.1"/>
    </source>
</evidence>